<dbReference type="SUPFAM" id="SSF52402">
    <property type="entry name" value="Adenine nucleotide alpha hydrolases-like"/>
    <property type="match status" value="1"/>
</dbReference>
<keyword evidence="4" id="KW-0547">Nucleotide-binding</keyword>
<reference evidence="9 10" key="1">
    <citation type="submission" date="2019-10" db="EMBL/GenBank/DDBJ databases">
        <authorList>
            <person name="Palmer J.M."/>
        </authorList>
    </citation>
    <scope>NUCLEOTIDE SEQUENCE [LARGE SCALE GENOMIC DNA]</scope>
    <source>
        <strain evidence="9 10">TWF730</strain>
    </source>
</reference>
<dbReference type="InterPro" id="IPR011063">
    <property type="entry name" value="TilS/TtcA_N"/>
</dbReference>
<evidence type="ECO:0000313" key="10">
    <source>
        <dbReference type="Proteomes" id="UP001373714"/>
    </source>
</evidence>
<gene>
    <name evidence="9" type="ORF">TWF730_000823</name>
</gene>
<dbReference type="Proteomes" id="UP001373714">
    <property type="component" value="Unassembled WGS sequence"/>
</dbReference>
<evidence type="ECO:0000256" key="4">
    <source>
        <dbReference type="ARBA" id="ARBA00022741"/>
    </source>
</evidence>
<dbReference type="PANTHER" id="PTHR43033:SF1">
    <property type="entry name" value="TRNA(ILE)-LYSIDINE SYNTHASE-RELATED"/>
    <property type="match status" value="1"/>
</dbReference>
<dbReference type="NCBIfam" id="TIGR02432">
    <property type="entry name" value="lysidine_TilS_N"/>
    <property type="match status" value="1"/>
</dbReference>
<dbReference type="EMBL" id="JAVHNS010000001">
    <property type="protein sequence ID" value="KAK6363391.1"/>
    <property type="molecule type" value="Genomic_DNA"/>
</dbReference>
<dbReference type="GO" id="GO:0005524">
    <property type="term" value="F:ATP binding"/>
    <property type="evidence" value="ECO:0007669"/>
    <property type="project" value="UniProtKB-KW"/>
</dbReference>
<keyword evidence="2" id="KW-0436">Ligase</keyword>
<dbReference type="EC" id="6.3.4.19" evidence="1"/>
<dbReference type="InterPro" id="IPR012795">
    <property type="entry name" value="tRNA_Ile_lys_synt_N"/>
</dbReference>
<dbReference type="GO" id="GO:0032267">
    <property type="term" value="F:tRNA(Ile)-lysidine synthase activity"/>
    <property type="evidence" value="ECO:0007669"/>
    <property type="project" value="UniProtKB-EC"/>
</dbReference>
<keyword evidence="3" id="KW-0819">tRNA processing</keyword>
<evidence type="ECO:0000256" key="7">
    <source>
        <dbReference type="SAM" id="MobiDB-lite"/>
    </source>
</evidence>
<evidence type="ECO:0000256" key="1">
    <source>
        <dbReference type="ARBA" id="ARBA00013267"/>
    </source>
</evidence>
<evidence type="ECO:0000256" key="5">
    <source>
        <dbReference type="ARBA" id="ARBA00022840"/>
    </source>
</evidence>
<feature type="region of interest" description="Disordered" evidence="7">
    <location>
        <begin position="272"/>
        <end position="303"/>
    </location>
</feature>
<evidence type="ECO:0000256" key="3">
    <source>
        <dbReference type="ARBA" id="ARBA00022694"/>
    </source>
</evidence>
<dbReference type="InterPro" id="IPR014729">
    <property type="entry name" value="Rossmann-like_a/b/a_fold"/>
</dbReference>
<protein>
    <recommendedName>
        <fullName evidence="1">tRNA(Ile)-lysidine synthetase</fullName>
        <ecNumber evidence="1">6.3.4.19</ecNumber>
    </recommendedName>
</protein>
<evidence type="ECO:0000313" key="9">
    <source>
        <dbReference type="EMBL" id="KAK6363391.1"/>
    </source>
</evidence>
<feature type="domain" description="tRNA(Ile)-lysidine/2-thiocytidine synthase N-terminal" evidence="8">
    <location>
        <begin position="42"/>
        <end position="110"/>
    </location>
</feature>
<evidence type="ECO:0000256" key="2">
    <source>
        <dbReference type="ARBA" id="ARBA00022598"/>
    </source>
</evidence>
<feature type="domain" description="tRNA(Ile)-lysidine/2-thiocytidine synthase N-terminal" evidence="8">
    <location>
        <begin position="151"/>
        <end position="271"/>
    </location>
</feature>
<evidence type="ECO:0000259" key="8">
    <source>
        <dbReference type="Pfam" id="PF01171"/>
    </source>
</evidence>
<dbReference type="GO" id="GO:0008033">
    <property type="term" value="P:tRNA processing"/>
    <property type="evidence" value="ECO:0007669"/>
    <property type="project" value="UniProtKB-KW"/>
</dbReference>
<feature type="compositionally biased region" description="Pro residues" evidence="7">
    <location>
        <begin position="274"/>
        <end position="286"/>
    </location>
</feature>
<evidence type="ECO:0000256" key="6">
    <source>
        <dbReference type="ARBA" id="ARBA00048539"/>
    </source>
</evidence>
<dbReference type="AlphaFoldDB" id="A0AAV9VMS3"/>
<dbReference type="Gene3D" id="3.40.50.620">
    <property type="entry name" value="HUPs"/>
    <property type="match status" value="1"/>
</dbReference>
<keyword evidence="5" id="KW-0067">ATP-binding</keyword>
<comment type="caution">
    <text evidence="9">The sequence shown here is derived from an EMBL/GenBank/DDBJ whole genome shotgun (WGS) entry which is preliminary data.</text>
</comment>
<dbReference type="InterPro" id="IPR012094">
    <property type="entry name" value="tRNA_Ile_lys_synt"/>
</dbReference>
<proteinExistence type="inferred from homology"/>
<dbReference type="CDD" id="cd01992">
    <property type="entry name" value="TilS_N"/>
    <property type="match status" value="1"/>
</dbReference>
<sequence length="666" mass="74083">MALSLPIKKGPVAASEFASLLRGVIEQACASQYQPVSIPTKIGLAVSGGIDSMALAHLVHKLSSFKNEFENTTFRAMVVDHGLRPGSREEAESVCGSLEGMGLPASLLSIPDDSFIPSPSPSPTTARLNRGVSFLPTLSPLPPPPPPARPSSSKLESIARRHRYRLFAKTCQEHNITHLITAHHANDQAETVLMRLLAGSGTAGLAGIAPARIGLPECEDLFGADEVVVLRPFLGVFKERLRETLTSQNIPWHEDPTNADTSLTTRNAIRAFLSPPPTTTSEPPSPTSKQKSKPPQPTLPKALTPSSLLLLSTTITSSNLKTQELVDWYLSRCILRHIHVSNVIEAFIPLELLCMPLKLLTRVLARLAAVVSPLDRIDLVQMSRVAKNIMEKTDPAGEAYSYVGNSDPDGVGWDGREVIPKSKTKRKDFREFFEKPMYSGTAITENNVFWEAVYCRPIARRPEGVLVSCFRQPYIRQSKKRETDTPEVDIHHDDTEKWYLFDGRFWLKYAGDYERPKSKSENKKKVEEEEIPRQTIFTRLSNEKARRIFITGARKEVMYRADNDGIRYDDTTDVDGKKMMSMLRMRFKSEAPGKSRTVVPVLCEEGWQSAVKTWKVPYSVLGFPTFGIGGEMMGRWEWKVKKKLVVKGVEIGNVPVTLVSGKAVPL</sequence>
<accession>A0AAV9VMS3</accession>
<dbReference type="PANTHER" id="PTHR43033">
    <property type="entry name" value="TRNA(ILE)-LYSIDINE SYNTHASE-RELATED"/>
    <property type="match status" value="1"/>
</dbReference>
<comment type="catalytic activity">
    <reaction evidence="6">
        <text>cytidine(34) in tRNA(Ile2) + L-lysine + ATP = lysidine(34) in tRNA(Ile2) + AMP + diphosphate + H(+)</text>
        <dbReference type="Rhea" id="RHEA:43744"/>
        <dbReference type="Rhea" id="RHEA-COMP:10625"/>
        <dbReference type="Rhea" id="RHEA-COMP:10670"/>
        <dbReference type="ChEBI" id="CHEBI:15378"/>
        <dbReference type="ChEBI" id="CHEBI:30616"/>
        <dbReference type="ChEBI" id="CHEBI:32551"/>
        <dbReference type="ChEBI" id="CHEBI:33019"/>
        <dbReference type="ChEBI" id="CHEBI:82748"/>
        <dbReference type="ChEBI" id="CHEBI:83665"/>
        <dbReference type="ChEBI" id="CHEBI:456215"/>
        <dbReference type="EC" id="6.3.4.19"/>
    </reaction>
</comment>
<dbReference type="Pfam" id="PF01171">
    <property type="entry name" value="ATP_bind_3"/>
    <property type="match status" value="2"/>
</dbReference>
<name>A0AAV9VMS3_9PEZI</name>
<organism evidence="9 10">
    <name type="scientific">Orbilia blumenaviensis</name>
    <dbReference type="NCBI Taxonomy" id="1796055"/>
    <lineage>
        <taxon>Eukaryota</taxon>
        <taxon>Fungi</taxon>
        <taxon>Dikarya</taxon>
        <taxon>Ascomycota</taxon>
        <taxon>Pezizomycotina</taxon>
        <taxon>Orbiliomycetes</taxon>
        <taxon>Orbiliales</taxon>
        <taxon>Orbiliaceae</taxon>
        <taxon>Orbilia</taxon>
    </lineage>
</organism>
<keyword evidence="10" id="KW-1185">Reference proteome</keyword>
<dbReference type="HAMAP" id="MF_01161">
    <property type="entry name" value="tRNA_Ile_lys_synt"/>
    <property type="match status" value="1"/>
</dbReference>